<dbReference type="PANTHER" id="PTHR23157:SF25">
    <property type="entry name" value="GRIP AND COILED-COIL DOMAIN-CONTAINING PROTEIN 1"/>
    <property type="match status" value="1"/>
</dbReference>
<feature type="coiled-coil region" evidence="10">
    <location>
        <begin position="209"/>
        <end position="469"/>
    </location>
</feature>
<evidence type="ECO:0000256" key="9">
    <source>
        <dbReference type="ARBA" id="ARBA00076300"/>
    </source>
</evidence>
<evidence type="ECO:0000256" key="7">
    <source>
        <dbReference type="ARBA" id="ARBA00055375"/>
    </source>
</evidence>
<protein>
    <recommendedName>
        <fullName evidence="8">GRIP and coiled-coil domain-containing protein 1</fullName>
    </recommendedName>
    <alternativeName>
        <fullName evidence="9">Golgi coiled-coil protein 1</fullName>
    </alternativeName>
</protein>
<evidence type="ECO:0000256" key="3">
    <source>
        <dbReference type="ARBA" id="ARBA00022490"/>
    </source>
</evidence>
<keyword evidence="6" id="KW-0472">Membrane</keyword>
<feature type="region of interest" description="Disordered" evidence="11">
    <location>
        <begin position="76"/>
        <end position="128"/>
    </location>
</feature>
<feature type="coiled-coil region" evidence="10">
    <location>
        <begin position="497"/>
        <end position="617"/>
    </location>
</feature>
<dbReference type="InterPro" id="IPR051952">
    <property type="entry name" value="Golgi-autophagy_related"/>
</dbReference>
<dbReference type="InterPro" id="IPR000237">
    <property type="entry name" value="GRIP_dom"/>
</dbReference>
<dbReference type="OMA" id="ITEMEMI"/>
<feature type="region of interest" description="Disordered" evidence="11">
    <location>
        <begin position="644"/>
        <end position="665"/>
    </location>
</feature>
<dbReference type="KEGG" id="sgh:107590505"/>
<comment type="subcellular location">
    <subcellularLocation>
        <location evidence="2">Cytoplasm</location>
    </subcellularLocation>
    <subcellularLocation>
        <location evidence="1">Golgi apparatus membrane</location>
        <topology evidence="1">Peripheral membrane protein</topology>
    </subcellularLocation>
</comment>
<dbReference type="Proteomes" id="UP000472262">
    <property type="component" value="Unassembled WGS sequence"/>
</dbReference>
<evidence type="ECO:0000313" key="13">
    <source>
        <dbReference type="Ensembl" id="ENSSGRP00000078990.1"/>
    </source>
</evidence>
<feature type="coiled-coil region" evidence="10">
    <location>
        <begin position="686"/>
        <end position="745"/>
    </location>
</feature>
<sequence>MEKFGMSFGGGPGKKELLETIEVQKKQLVKYQTRFKDVVRAYQSLLKEKEALEASLKVLTISQEVDLSQCGHNLSFGGGTENAERPLPSDLGDDRSSLHSEDSLDTAASAETATSVTSNSTKGDQIEEDQSCAVDGATAGTVANALPQQSEEASGSESGISSSSSSSGGCMEPPPPAADTDRRIFQLKTQLSTLTSSLATVTQEKSRMEASFQADKRKMKQELEQLQARMEEEQKQHQLEHQSLLEQLAESKARVITQQHEREQEQGDHALMLRELQKLLQEERGLRQDAELKLEDSREALAEAMQVADRGIDYETQLKEITQEREELRKSLKAAAAEKSKPDPRVEELQQEMAELKAHFNQQLQQEIRKVAQADERLREQAQMEEARVASLEERVSELSELLGACEKARQKDQQNAQRLRERILQLDTENKTLAIAAVNRSTTSDLNLDDTNLNVDVLKDKLDKVKKLLLLAAQRSQDQSLDIERLLEGEKNQEVSESEKASVLHYQQELRQLREEFERYKMRVQGVLKNKNTKDGNQAKELEEARDQLAELKEKYINLRIISDEAEVQHKRDLEKRQQALVVLQQTHKQEVERLEAQHRENFLRLEEELHKQRDRTMALLAEKDLELERLRAATVIGFGSHQKHATNNSTAMEGGDPEEADPEQEESDIIAQALKLAGPNEPTLLLYAEQLARKEVEVAALRKQKHRLEEDLHQLQGKLIANGERHEEEVAELRCQLDKRNRDQGRDGANLEYLKNVIYRFLTLHDTRGRQQTLTAILTILHFSPQEKQAVLKQQQHGWWMAGMR</sequence>
<reference evidence="13" key="1">
    <citation type="submission" date="2025-08" db="UniProtKB">
        <authorList>
            <consortium name="Ensembl"/>
        </authorList>
    </citation>
    <scope>IDENTIFICATION</scope>
</reference>
<name>A0A672QSD0_SINGR</name>
<dbReference type="AlphaFoldDB" id="A0A672QSD0"/>
<gene>
    <name evidence="13" type="primary">gcc1</name>
</gene>
<keyword evidence="4" id="KW-0333">Golgi apparatus</keyword>
<evidence type="ECO:0000256" key="4">
    <source>
        <dbReference type="ARBA" id="ARBA00023034"/>
    </source>
</evidence>
<evidence type="ECO:0000256" key="6">
    <source>
        <dbReference type="ARBA" id="ARBA00023136"/>
    </source>
</evidence>
<feature type="compositionally biased region" description="Low complexity" evidence="11">
    <location>
        <begin position="150"/>
        <end position="169"/>
    </location>
</feature>
<accession>A0A672QSD0</accession>
<feature type="compositionally biased region" description="Basic and acidic residues" evidence="11">
    <location>
        <begin position="92"/>
        <end position="102"/>
    </location>
</feature>
<evidence type="ECO:0000256" key="10">
    <source>
        <dbReference type="SAM" id="Coils"/>
    </source>
</evidence>
<keyword evidence="14" id="KW-1185">Reference proteome</keyword>
<feature type="region of interest" description="Disordered" evidence="11">
    <location>
        <begin position="147"/>
        <end position="180"/>
    </location>
</feature>
<feature type="coiled-coil region" evidence="10">
    <location>
        <begin position="14"/>
        <end position="62"/>
    </location>
</feature>
<dbReference type="SMART" id="SM00755">
    <property type="entry name" value="Grip"/>
    <property type="match status" value="1"/>
</dbReference>
<comment type="function">
    <text evidence="7">Probably involved in maintaining Golgi structure.</text>
</comment>
<dbReference type="Pfam" id="PF01465">
    <property type="entry name" value="GRIP"/>
    <property type="match status" value="1"/>
</dbReference>
<dbReference type="GO" id="GO:0000139">
    <property type="term" value="C:Golgi membrane"/>
    <property type="evidence" value="ECO:0007669"/>
    <property type="project" value="UniProtKB-SubCell"/>
</dbReference>
<evidence type="ECO:0000256" key="5">
    <source>
        <dbReference type="ARBA" id="ARBA00023054"/>
    </source>
</evidence>
<evidence type="ECO:0000313" key="14">
    <source>
        <dbReference type="Proteomes" id="UP000472262"/>
    </source>
</evidence>
<dbReference type="Ensembl" id="ENSSGRT00000084114.1">
    <property type="protein sequence ID" value="ENSSGRP00000078990.1"/>
    <property type="gene ID" value="ENSSGRG00000039997.1"/>
</dbReference>
<evidence type="ECO:0000256" key="2">
    <source>
        <dbReference type="ARBA" id="ARBA00004496"/>
    </source>
</evidence>
<reference evidence="13" key="2">
    <citation type="submission" date="2025-09" db="UniProtKB">
        <authorList>
            <consortium name="Ensembl"/>
        </authorList>
    </citation>
    <scope>IDENTIFICATION</scope>
</reference>
<dbReference type="PANTHER" id="PTHR23157">
    <property type="entry name" value="GRIP AND COILED-COIL DOMAIN-CONTAINING PROTEIN 1"/>
    <property type="match status" value="1"/>
</dbReference>
<dbReference type="PROSITE" id="PS50913">
    <property type="entry name" value="GRIP"/>
    <property type="match status" value="1"/>
</dbReference>
<organism evidence="13 14">
    <name type="scientific">Sinocyclocheilus grahami</name>
    <name type="common">Dianchi golden-line fish</name>
    <name type="synonym">Barbus grahami</name>
    <dbReference type="NCBI Taxonomy" id="75366"/>
    <lineage>
        <taxon>Eukaryota</taxon>
        <taxon>Metazoa</taxon>
        <taxon>Chordata</taxon>
        <taxon>Craniata</taxon>
        <taxon>Vertebrata</taxon>
        <taxon>Euteleostomi</taxon>
        <taxon>Actinopterygii</taxon>
        <taxon>Neopterygii</taxon>
        <taxon>Teleostei</taxon>
        <taxon>Ostariophysi</taxon>
        <taxon>Cypriniformes</taxon>
        <taxon>Cyprinidae</taxon>
        <taxon>Cyprininae</taxon>
        <taxon>Sinocyclocheilus</taxon>
    </lineage>
</organism>
<evidence type="ECO:0000256" key="11">
    <source>
        <dbReference type="SAM" id="MobiDB-lite"/>
    </source>
</evidence>
<keyword evidence="5 10" id="KW-0175">Coiled coil</keyword>
<dbReference type="Gene3D" id="1.10.220.60">
    <property type="entry name" value="GRIP domain"/>
    <property type="match status" value="1"/>
</dbReference>
<dbReference type="InParanoid" id="A0A672QSD0"/>
<dbReference type="FunFam" id="1.10.220.60:FF:000005">
    <property type="entry name" value="GRIP and coiled-coil domain-containing protein 1"/>
    <property type="match status" value="1"/>
</dbReference>
<evidence type="ECO:0000256" key="1">
    <source>
        <dbReference type="ARBA" id="ARBA00004395"/>
    </source>
</evidence>
<keyword evidence="3" id="KW-0963">Cytoplasm</keyword>
<dbReference type="OrthoDB" id="9898580at2759"/>
<feature type="compositionally biased region" description="Low complexity" evidence="11">
    <location>
        <begin position="106"/>
        <end position="121"/>
    </location>
</feature>
<evidence type="ECO:0000259" key="12">
    <source>
        <dbReference type="PROSITE" id="PS50913"/>
    </source>
</evidence>
<evidence type="ECO:0000256" key="8">
    <source>
        <dbReference type="ARBA" id="ARBA00073150"/>
    </source>
</evidence>
<feature type="domain" description="GRIP" evidence="12">
    <location>
        <begin position="746"/>
        <end position="796"/>
    </location>
</feature>
<proteinExistence type="predicted"/>